<reference evidence="1" key="1">
    <citation type="submission" date="2021-01" db="EMBL/GenBank/DDBJ databases">
        <authorList>
            <consortium name="Genoscope - CEA"/>
            <person name="William W."/>
        </authorList>
    </citation>
    <scope>NUCLEOTIDE SEQUENCE</scope>
</reference>
<protein>
    <submittedName>
        <fullName evidence="1">Uncharacterized protein</fullName>
    </submittedName>
</protein>
<dbReference type="EMBL" id="CAJJDN010000109">
    <property type="protein sequence ID" value="CAD8115689.1"/>
    <property type="molecule type" value="Genomic_DNA"/>
</dbReference>
<proteinExistence type="predicted"/>
<accession>A0A8S1QIT2</accession>
<comment type="caution">
    <text evidence="1">The sequence shown here is derived from an EMBL/GenBank/DDBJ whole genome shotgun (WGS) entry which is preliminary data.</text>
</comment>
<organism evidence="1 2">
    <name type="scientific">Paramecium sonneborni</name>
    <dbReference type="NCBI Taxonomy" id="65129"/>
    <lineage>
        <taxon>Eukaryota</taxon>
        <taxon>Sar</taxon>
        <taxon>Alveolata</taxon>
        <taxon>Ciliophora</taxon>
        <taxon>Intramacronucleata</taxon>
        <taxon>Oligohymenophorea</taxon>
        <taxon>Peniculida</taxon>
        <taxon>Parameciidae</taxon>
        <taxon>Paramecium</taxon>
    </lineage>
</organism>
<evidence type="ECO:0000313" key="2">
    <source>
        <dbReference type="Proteomes" id="UP000692954"/>
    </source>
</evidence>
<name>A0A8S1QIT2_9CILI</name>
<keyword evidence="2" id="KW-1185">Reference proteome</keyword>
<dbReference type="Proteomes" id="UP000692954">
    <property type="component" value="Unassembled WGS sequence"/>
</dbReference>
<dbReference type="AlphaFoldDB" id="A0A8S1QIT2"/>
<gene>
    <name evidence="1" type="ORF">PSON_ATCC_30995.1.T1090041</name>
</gene>
<sequence>MIHFTNYQRILSANKQFISRNVIFILVFQKRNEKRYLAPNFIRSAIFFGILNNHFQKFKYQLISFVSLKCKHCISIIF</sequence>
<evidence type="ECO:0000313" key="1">
    <source>
        <dbReference type="EMBL" id="CAD8115689.1"/>
    </source>
</evidence>